<feature type="domain" description="NmrA-like" evidence="3">
    <location>
        <begin position="5"/>
        <end position="277"/>
    </location>
</feature>
<dbReference type="RefSeq" id="WP_344882573.1">
    <property type="nucleotide sequence ID" value="NZ_BAABAL010000019.1"/>
</dbReference>
<dbReference type="InterPro" id="IPR008030">
    <property type="entry name" value="NmrA-like"/>
</dbReference>
<evidence type="ECO:0000313" key="4">
    <source>
        <dbReference type="EMBL" id="GAA4028547.1"/>
    </source>
</evidence>
<keyword evidence="2" id="KW-0521">NADP</keyword>
<dbReference type="InterPro" id="IPR051164">
    <property type="entry name" value="NmrA-like_oxidored"/>
</dbReference>
<dbReference type="SUPFAM" id="SSF51735">
    <property type="entry name" value="NAD(P)-binding Rossmann-fold domains"/>
    <property type="match status" value="1"/>
</dbReference>
<name>A0ABP7TMZ5_9PSEU</name>
<dbReference type="Gene3D" id="3.40.50.720">
    <property type="entry name" value="NAD(P)-binding Rossmann-like Domain"/>
    <property type="match status" value="1"/>
</dbReference>
<gene>
    <name evidence="4" type="ORF">GCM10022247_61900</name>
</gene>
<dbReference type="Proteomes" id="UP001501747">
    <property type="component" value="Unassembled WGS sequence"/>
</dbReference>
<dbReference type="PANTHER" id="PTHR42748">
    <property type="entry name" value="NITROGEN METABOLITE REPRESSION PROTEIN NMRA FAMILY MEMBER"/>
    <property type="match status" value="1"/>
</dbReference>
<dbReference type="Pfam" id="PF05368">
    <property type="entry name" value="NmrA"/>
    <property type="match status" value="1"/>
</dbReference>
<dbReference type="InterPro" id="IPR036291">
    <property type="entry name" value="NAD(P)-bd_dom_sf"/>
</dbReference>
<comment type="caution">
    <text evidence="4">The sequence shown here is derived from an EMBL/GenBank/DDBJ whole genome shotgun (WGS) entry which is preliminary data.</text>
</comment>
<protein>
    <submittedName>
        <fullName evidence="4">NmrA/HSCARG family protein</fullName>
    </submittedName>
</protein>
<organism evidence="4 5">
    <name type="scientific">Allokutzneria multivorans</name>
    <dbReference type="NCBI Taxonomy" id="1142134"/>
    <lineage>
        <taxon>Bacteria</taxon>
        <taxon>Bacillati</taxon>
        <taxon>Actinomycetota</taxon>
        <taxon>Actinomycetes</taxon>
        <taxon>Pseudonocardiales</taxon>
        <taxon>Pseudonocardiaceae</taxon>
        <taxon>Allokutzneria</taxon>
    </lineage>
</organism>
<accession>A0ABP7TMZ5</accession>
<dbReference type="CDD" id="cd05251">
    <property type="entry name" value="NmrA_like_SDR_a"/>
    <property type="match status" value="1"/>
</dbReference>
<proteinExistence type="inferred from homology"/>
<reference evidence="5" key="1">
    <citation type="journal article" date="2019" name="Int. J. Syst. Evol. Microbiol.">
        <title>The Global Catalogue of Microorganisms (GCM) 10K type strain sequencing project: providing services to taxonomists for standard genome sequencing and annotation.</title>
        <authorList>
            <consortium name="The Broad Institute Genomics Platform"/>
            <consortium name="The Broad Institute Genome Sequencing Center for Infectious Disease"/>
            <person name="Wu L."/>
            <person name="Ma J."/>
        </authorList>
    </citation>
    <scope>NUCLEOTIDE SEQUENCE [LARGE SCALE GENOMIC DNA]</scope>
    <source>
        <strain evidence="5">JCM 17342</strain>
    </source>
</reference>
<comment type="similarity">
    <text evidence="1">Belongs to the NmrA-type oxidoreductase family.</text>
</comment>
<evidence type="ECO:0000256" key="1">
    <source>
        <dbReference type="ARBA" id="ARBA00006328"/>
    </source>
</evidence>
<dbReference type="PANTHER" id="PTHR42748:SF7">
    <property type="entry name" value="NMRA LIKE REDOX SENSOR 1-RELATED"/>
    <property type="match status" value="1"/>
</dbReference>
<dbReference type="EMBL" id="BAABAL010000019">
    <property type="protein sequence ID" value="GAA4028547.1"/>
    <property type="molecule type" value="Genomic_DNA"/>
</dbReference>
<dbReference type="Gene3D" id="3.90.25.10">
    <property type="entry name" value="UDP-galactose 4-epimerase, domain 1"/>
    <property type="match status" value="1"/>
</dbReference>
<evidence type="ECO:0000256" key="2">
    <source>
        <dbReference type="ARBA" id="ARBA00022857"/>
    </source>
</evidence>
<evidence type="ECO:0000259" key="3">
    <source>
        <dbReference type="Pfam" id="PF05368"/>
    </source>
</evidence>
<keyword evidence="5" id="KW-1185">Reference proteome</keyword>
<sequence>MKISSPIAVTGATGVQGGALATLLLDRGQAVRALTRDPASSAARALRDRGAEVVRADFDDPVSLDAALSGCRALFLMSTPFGTDAANEIRQGVAAIDAAVRADVQHVVFSSVAHADRGTGVPHFDSKYEIEQYLARAGLAWTVLGPAKFMDNYATGWAASLLSEGRLVLPLSADRSIALVCAADIAGMAALAMAEPERFAGVRVDIAGDQRTPVEQAESFAAVLGRPVAFERVEARGYGDDLAAMFDYFDTVGLDVDTAALRAEYPEVGWRTFDQWLGATLVRT</sequence>
<evidence type="ECO:0000313" key="5">
    <source>
        <dbReference type="Proteomes" id="UP001501747"/>
    </source>
</evidence>